<accession>A0A2I0UN38</accession>
<name>A0A2I0UN38_LIMLA</name>
<feature type="transmembrane region" description="Helical" evidence="2">
    <location>
        <begin position="20"/>
        <end position="39"/>
    </location>
</feature>
<sequence length="144" mass="16218">MPSPSWSPPWAAEVLPASSIGLAVSCNGFVVELGVLRLIKDRMEKGNDKRANEQVIKRTGFGDDYRGVTYEITHVARQKCQGKKKEEKERKGEKRKERNIRMDTHGKSVQLFLAVQMAGSSTFLVVAMYRSSSLTEEKQISRSK</sequence>
<dbReference type="Proteomes" id="UP000233556">
    <property type="component" value="Unassembled WGS sequence"/>
</dbReference>
<evidence type="ECO:0000256" key="2">
    <source>
        <dbReference type="SAM" id="Phobius"/>
    </source>
</evidence>
<gene>
    <name evidence="3" type="ORF">llap_2198</name>
</gene>
<evidence type="ECO:0000256" key="1">
    <source>
        <dbReference type="SAM" id="MobiDB-lite"/>
    </source>
</evidence>
<dbReference type="EMBL" id="KZ505677">
    <property type="protein sequence ID" value="PKU47458.1"/>
    <property type="molecule type" value="Genomic_DNA"/>
</dbReference>
<keyword evidence="2" id="KW-0472">Membrane</keyword>
<feature type="transmembrane region" description="Helical" evidence="2">
    <location>
        <begin position="111"/>
        <end position="129"/>
    </location>
</feature>
<protein>
    <submittedName>
        <fullName evidence="3">Uncharacterized protein</fullName>
    </submittedName>
</protein>
<evidence type="ECO:0000313" key="4">
    <source>
        <dbReference type="Proteomes" id="UP000233556"/>
    </source>
</evidence>
<dbReference type="AlphaFoldDB" id="A0A2I0UN38"/>
<proteinExistence type="predicted"/>
<evidence type="ECO:0000313" key="3">
    <source>
        <dbReference type="EMBL" id="PKU47458.1"/>
    </source>
</evidence>
<feature type="compositionally biased region" description="Basic and acidic residues" evidence="1">
    <location>
        <begin position="83"/>
        <end position="101"/>
    </location>
</feature>
<keyword evidence="2" id="KW-1133">Transmembrane helix</keyword>
<reference evidence="4" key="1">
    <citation type="submission" date="2017-11" db="EMBL/GenBank/DDBJ databases">
        <authorList>
            <person name="Lima N.C."/>
            <person name="Parody-Merino A.M."/>
            <person name="Battley P.F."/>
            <person name="Fidler A.E."/>
            <person name="Prosdocimi F."/>
        </authorList>
    </citation>
    <scope>NUCLEOTIDE SEQUENCE [LARGE SCALE GENOMIC DNA]</scope>
</reference>
<feature type="region of interest" description="Disordered" evidence="1">
    <location>
        <begin position="81"/>
        <end position="101"/>
    </location>
</feature>
<keyword evidence="4" id="KW-1185">Reference proteome</keyword>
<organism evidence="3 4">
    <name type="scientific">Limosa lapponica baueri</name>
    <dbReference type="NCBI Taxonomy" id="1758121"/>
    <lineage>
        <taxon>Eukaryota</taxon>
        <taxon>Metazoa</taxon>
        <taxon>Chordata</taxon>
        <taxon>Craniata</taxon>
        <taxon>Vertebrata</taxon>
        <taxon>Euteleostomi</taxon>
        <taxon>Archelosauria</taxon>
        <taxon>Archosauria</taxon>
        <taxon>Dinosauria</taxon>
        <taxon>Saurischia</taxon>
        <taxon>Theropoda</taxon>
        <taxon>Coelurosauria</taxon>
        <taxon>Aves</taxon>
        <taxon>Neognathae</taxon>
        <taxon>Neoaves</taxon>
        <taxon>Charadriiformes</taxon>
        <taxon>Scolopacidae</taxon>
        <taxon>Limosa</taxon>
    </lineage>
</organism>
<keyword evidence="2" id="KW-0812">Transmembrane</keyword>
<reference evidence="4" key="2">
    <citation type="submission" date="2017-12" db="EMBL/GenBank/DDBJ databases">
        <title>Genome sequence of the Bar-tailed Godwit (Limosa lapponica baueri).</title>
        <authorList>
            <person name="Lima N.C.B."/>
            <person name="Parody-Merino A.M."/>
            <person name="Battley P.F."/>
            <person name="Fidler A.E."/>
            <person name="Prosdocimi F."/>
        </authorList>
    </citation>
    <scope>NUCLEOTIDE SEQUENCE [LARGE SCALE GENOMIC DNA]</scope>
</reference>